<accession>A0A7J7LM11</accession>
<dbReference type="PANTHER" id="PTHR35769">
    <property type="entry name" value="CALCINEURIN-LIKE METALLO-PHOSPHOESTERASE SUPERFAMILY PROTEIN"/>
    <property type="match status" value="1"/>
</dbReference>
<protein>
    <recommendedName>
        <fullName evidence="3">Calcineurin-like phosphoesterase domain-containing protein</fullName>
    </recommendedName>
</protein>
<dbReference type="OrthoDB" id="3664at2759"/>
<organism evidence="1 2">
    <name type="scientific">Kingdonia uniflora</name>
    <dbReference type="NCBI Taxonomy" id="39325"/>
    <lineage>
        <taxon>Eukaryota</taxon>
        <taxon>Viridiplantae</taxon>
        <taxon>Streptophyta</taxon>
        <taxon>Embryophyta</taxon>
        <taxon>Tracheophyta</taxon>
        <taxon>Spermatophyta</taxon>
        <taxon>Magnoliopsida</taxon>
        <taxon>Ranunculales</taxon>
        <taxon>Circaeasteraceae</taxon>
        <taxon>Kingdonia</taxon>
    </lineage>
</organism>
<dbReference type="AlphaFoldDB" id="A0A7J7LM11"/>
<proteinExistence type="predicted"/>
<gene>
    <name evidence="1" type="ORF">GIB67_021687</name>
</gene>
<dbReference type="PANTHER" id="PTHR35769:SF2">
    <property type="entry name" value="CALCINEURIN-LIKE METALLO-PHOSPHOESTERASE SUPERFAMILY PROTEIN"/>
    <property type="match status" value="1"/>
</dbReference>
<dbReference type="EMBL" id="JACGCM010002198">
    <property type="protein sequence ID" value="KAF6143677.1"/>
    <property type="molecule type" value="Genomic_DNA"/>
</dbReference>
<dbReference type="InterPro" id="IPR027629">
    <property type="entry name" value="DevT-like"/>
</dbReference>
<keyword evidence="2" id="KW-1185">Reference proteome</keyword>
<evidence type="ECO:0008006" key="3">
    <source>
        <dbReference type="Google" id="ProtNLM"/>
    </source>
</evidence>
<dbReference type="Proteomes" id="UP000541444">
    <property type="component" value="Unassembled WGS sequence"/>
</dbReference>
<evidence type="ECO:0000313" key="1">
    <source>
        <dbReference type="EMBL" id="KAF6143677.1"/>
    </source>
</evidence>
<sequence>MEQSAKKIFEAALGTPVGHSIVFLAHNGPKGFYEAVNFHVSPVLHDEEVVISRNKTKISVSSAGLGSKMNDICGKDWVHGAGDHGDPANLEVLETTIPHDKRYLEKAISDFKETTQSQFSAPLVVFGHMHKELAYRKGLRKMIVVGADNTVYLNGAIVPRVKNFPETEGTVRAFTLVEILNGNLEKIAETWVSVIGDDTKLEEEQILFEKVTQLPF</sequence>
<comment type="caution">
    <text evidence="1">The sequence shown here is derived from an EMBL/GenBank/DDBJ whole genome shotgun (WGS) entry which is preliminary data.</text>
</comment>
<evidence type="ECO:0000313" key="2">
    <source>
        <dbReference type="Proteomes" id="UP000541444"/>
    </source>
</evidence>
<name>A0A7J7LM11_9MAGN</name>
<reference evidence="1 2" key="1">
    <citation type="journal article" date="2020" name="IScience">
        <title>Genome Sequencing of the Endangered Kingdonia uniflora (Circaeasteraceae, Ranunculales) Reveals Potential Mechanisms of Evolutionary Specialization.</title>
        <authorList>
            <person name="Sun Y."/>
            <person name="Deng T."/>
            <person name="Zhang A."/>
            <person name="Moore M.J."/>
            <person name="Landis J.B."/>
            <person name="Lin N."/>
            <person name="Zhang H."/>
            <person name="Zhang X."/>
            <person name="Huang J."/>
            <person name="Zhang X."/>
            <person name="Sun H."/>
            <person name="Wang H."/>
        </authorList>
    </citation>
    <scope>NUCLEOTIDE SEQUENCE [LARGE SCALE GENOMIC DNA]</scope>
    <source>
        <strain evidence="1">TB1705</strain>
        <tissue evidence="1">Leaf</tissue>
    </source>
</reference>